<dbReference type="EMBL" id="CAJVPP010002941">
    <property type="protein sequence ID" value="CAG8616019.1"/>
    <property type="molecule type" value="Genomic_DNA"/>
</dbReference>
<dbReference type="InterPro" id="IPR004843">
    <property type="entry name" value="Calcineurin-like_PHP"/>
</dbReference>
<sequence length="339" mass="39044">MKYLYVIIAISCALLNNTNAYQHDLVEPIDKPFVENYESKELSFLTFGDWGFAGVEVGQEVGNQNKVAKAMAKWSEQYHSNFVLSVGDHEGVSSVYDTKWEKVWKNAYQGRLAKIPWYNVAGNHDWYGNITAQIDYSLNFDSRYFFPSAYFVRESYFGPNKTKVAWIHIDTNIFYYDFADREDAERSGMKYNFEKFGWQSLQAIEDKFKWIEDRLIEQQSSNGFSSSVGHQPLIGKCAQKFQMGRFRPLFEKYRVAAYFSGHEHVLELETSKVGQPVTYFISGAGSKTDGKCEGFDWGLPEGALGFLHTIINEDDMYYEFVDSSTLEPKVVYQGKILPI</sequence>
<evidence type="ECO:0000313" key="5">
    <source>
        <dbReference type="EMBL" id="CAG8616019.1"/>
    </source>
</evidence>
<organism evidence="5 6">
    <name type="scientific">Funneliformis mosseae</name>
    <name type="common">Endomycorrhizal fungus</name>
    <name type="synonym">Glomus mosseae</name>
    <dbReference type="NCBI Taxonomy" id="27381"/>
    <lineage>
        <taxon>Eukaryota</taxon>
        <taxon>Fungi</taxon>
        <taxon>Fungi incertae sedis</taxon>
        <taxon>Mucoromycota</taxon>
        <taxon>Glomeromycotina</taxon>
        <taxon>Glomeromycetes</taxon>
        <taxon>Glomerales</taxon>
        <taxon>Glomeraceae</taxon>
        <taxon>Funneliformis</taxon>
    </lineage>
</organism>
<comment type="caution">
    <text evidence="5">The sequence shown here is derived from an EMBL/GenBank/DDBJ whole genome shotgun (WGS) entry which is preliminary data.</text>
</comment>
<keyword evidence="6" id="KW-1185">Reference proteome</keyword>
<reference evidence="5" key="1">
    <citation type="submission" date="2021-06" db="EMBL/GenBank/DDBJ databases">
        <authorList>
            <person name="Kallberg Y."/>
            <person name="Tangrot J."/>
            <person name="Rosling A."/>
        </authorList>
    </citation>
    <scope>NUCLEOTIDE SEQUENCE</scope>
    <source>
        <strain evidence="5">87-6 pot B 2015</strain>
    </source>
</reference>
<evidence type="ECO:0000256" key="3">
    <source>
        <dbReference type="SAM" id="SignalP"/>
    </source>
</evidence>
<dbReference type="InterPro" id="IPR029052">
    <property type="entry name" value="Metallo-depent_PP-like"/>
</dbReference>
<dbReference type="PANTHER" id="PTHR10161:SF14">
    <property type="entry name" value="TARTRATE-RESISTANT ACID PHOSPHATASE TYPE 5"/>
    <property type="match status" value="1"/>
</dbReference>
<accession>A0A9N9CXY1</accession>
<dbReference type="Gene3D" id="3.60.21.10">
    <property type="match status" value="1"/>
</dbReference>
<protein>
    <submittedName>
        <fullName evidence="5">14898_t:CDS:1</fullName>
    </submittedName>
</protein>
<evidence type="ECO:0000256" key="1">
    <source>
        <dbReference type="ARBA" id="ARBA00022729"/>
    </source>
</evidence>
<evidence type="ECO:0000313" key="6">
    <source>
        <dbReference type="Proteomes" id="UP000789375"/>
    </source>
</evidence>
<gene>
    <name evidence="5" type="ORF">FMOSSE_LOCUS9721</name>
</gene>
<evidence type="ECO:0000256" key="2">
    <source>
        <dbReference type="ARBA" id="ARBA00022801"/>
    </source>
</evidence>
<feature type="signal peptide" evidence="3">
    <location>
        <begin position="1"/>
        <end position="20"/>
    </location>
</feature>
<dbReference type="Pfam" id="PF00149">
    <property type="entry name" value="Metallophos"/>
    <property type="match status" value="1"/>
</dbReference>
<keyword evidence="2" id="KW-0378">Hydrolase</keyword>
<proteinExistence type="predicted"/>
<keyword evidence="1 3" id="KW-0732">Signal</keyword>
<name>A0A9N9CXY1_FUNMO</name>
<feature type="domain" description="Calcineurin-like phosphoesterase" evidence="4">
    <location>
        <begin position="44"/>
        <end position="265"/>
    </location>
</feature>
<dbReference type="AlphaFoldDB" id="A0A9N9CXY1"/>
<dbReference type="GO" id="GO:0016787">
    <property type="term" value="F:hydrolase activity"/>
    <property type="evidence" value="ECO:0007669"/>
    <property type="project" value="UniProtKB-KW"/>
</dbReference>
<dbReference type="SUPFAM" id="SSF56300">
    <property type="entry name" value="Metallo-dependent phosphatases"/>
    <property type="match status" value="1"/>
</dbReference>
<dbReference type="Proteomes" id="UP000789375">
    <property type="component" value="Unassembled WGS sequence"/>
</dbReference>
<evidence type="ECO:0000259" key="4">
    <source>
        <dbReference type="Pfam" id="PF00149"/>
    </source>
</evidence>
<dbReference type="PANTHER" id="PTHR10161">
    <property type="entry name" value="TARTRATE-RESISTANT ACID PHOSPHATASE TYPE 5"/>
    <property type="match status" value="1"/>
</dbReference>
<feature type="chain" id="PRO_5040451978" evidence="3">
    <location>
        <begin position="21"/>
        <end position="339"/>
    </location>
</feature>
<dbReference type="InterPro" id="IPR051558">
    <property type="entry name" value="Metallophosphoesterase_PAP"/>
</dbReference>